<dbReference type="AlphaFoldDB" id="A0A517PGK8"/>
<dbReference type="GO" id="GO:0052656">
    <property type="term" value="F:L-isoleucine-2-oxoglutarate transaminase activity"/>
    <property type="evidence" value="ECO:0007669"/>
    <property type="project" value="RHEA"/>
</dbReference>
<evidence type="ECO:0000256" key="5">
    <source>
        <dbReference type="ARBA" id="ARBA00005072"/>
    </source>
</evidence>
<evidence type="ECO:0000256" key="17">
    <source>
        <dbReference type="RuleBase" id="RU364094"/>
    </source>
</evidence>
<dbReference type="GO" id="GO:0005829">
    <property type="term" value="C:cytosol"/>
    <property type="evidence" value="ECO:0007669"/>
    <property type="project" value="TreeGrafter"/>
</dbReference>
<dbReference type="InterPro" id="IPR043132">
    <property type="entry name" value="BCAT-like_C"/>
</dbReference>
<dbReference type="InterPro" id="IPR001544">
    <property type="entry name" value="Aminotrans_IV"/>
</dbReference>
<comment type="catalytic activity">
    <reaction evidence="13 17">
        <text>L-isoleucine + 2-oxoglutarate = (S)-3-methyl-2-oxopentanoate + L-glutamate</text>
        <dbReference type="Rhea" id="RHEA:24801"/>
        <dbReference type="ChEBI" id="CHEBI:16810"/>
        <dbReference type="ChEBI" id="CHEBI:29985"/>
        <dbReference type="ChEBI" id="CHEBI:35146"/>
        <dbReference type="ChEBI" id="CHEBI:58045"/>
        <dbReference type="EC" id="2.6.1.42"/>
    </reaction>
</comment>
<dbReference type="GO" id="GO:0009097">
    <property type="term" value="P:isoleucine biosynthetic process"/>
    <property type="evidence" value="ECO:0007669"/>
    <property type="project" value="UniProtKB-UniPathway"/>
</dbReference>
<name>A0A517PGK8_9PLAN</name>
<dbReference type="InterPro" id="IPR005785">
    <property type="entry name" value="B_amino_transI"/>
</dbReference>
<evidence type="ECO:0000313" key="19">
    <source>
        <dbReference type="Proteomes" id="UP000320421"/>
    </source>
</evidence>
<accession>A0A517PGK8</accession>
<organism evidence="18 19">
    <name type="scientific">Gimesia chilikensis</name>
    <dbReference type="NCBI Taxonomy" id="2605989"/>
    <lineage>
        <taxon>Bacteria</taxon>
        <taxon>Pseudomonadati</taxon>
        <taxon>Planctomycetota</taxon>
        <taxon>Planctomycetia</taxon>
        <taxon>Planctomycetales</taxon>
        <taxon>Planctomycetaceae</taxon>
        <taxon>Gimesia</taxon>
    </lineage>
</organism>
<dbReference type="PANTHER" id="PTHR42743:SF11">
    <property type="entry name" value="AMINODEOXYCHORISMATE LYASE"/>
    <property type="match status" value="1"/>
</dbReference>
<dbReference type="Pfam" id="PF01063">
    <property type="entry name" value="Aminotran_4"/>
    <property type="match status" value="1"/>
</dbReference>
<dbReference type="FunFam" id="3.20.10.10:FF:000002">
    <property type="entry name" value="D-alanine aminotransferase"/>
    <property type="match status" value="1"/>
</dbReference>
<evidence type="ECO:0000256" key="7">
    <source>
        <dbReference type="ARBA" id="ARBA00022576"/>
    </source>
</evidence>
<dbReference type="UniPathway" id="UPA00047">
    <property type="reaction ID" value="UER00058"/>
</dbReference>
<dbReference type="SUPFAM" id="SSF56752">
    <property type="entry name" value="D-aminoacid aminotransferase-like PLP-dependent enzymes"/>
    <property type="match status" value="1"/>
</dbReference>
<keyword evidence="10 16" id="KW-0663">Pyridoxal phosphate</keyword>
<evidence type="ECO:0000256" key="1">
    <source>
        <dbReference type="ARBA" id="ARBA00001933"/>
    </source>
</evidence>
<dbReference type="Gene3D" id="3.30.470.10">
    <property type="match status" value="1"/>
</dbReference>
<comment type="catalytic activity">
    <reaction evidence="12 17">
        <text>L-valine + 2-oxoglutarate = 3-methyl-2-oxobutanoate + L-glutamate</text>
        <dbReference type="Rhea" id="RHEA:24813"/>
        <dbReference type="ChEBI" id="CHEBI:11851"/>
        <dbReference type="ChEBI" id="CHEBI:16810"/>
        <dbReference type="ChEBI" id="CHEBI:29985"/>
        <dbReference type="ChEBI" id="CHEBI:57762"/>
        <dbReference type="EC" id="2.6.1.42"/>
    </reaction>
</comment>
<dbReference type="NCBIfam" id="NF006185">
    <property type="entry name" value="PRK08320.1"/>
    <property type="match status" value="1"/>
</dbReference>
<dbReference type="CDD" id="cd01558">
    <property type="entry name" value="D-AAT_like"/>
    <property type="match status" value="1"/>
</dbReference>
<comment type="catalytic activity">
    <reaction evidence="14 17">
        <text>L-leucine + 2-oxoglutarate = 4-methyl-2-oxopentanoate + L-glutamate</text>
        <dbReference type="Rhea" id="RHEA:18321"/>
        <dbReference type="ChEBI" id="CHEBI:16810"/>
        <dbReference type="ChEBI" id="CHEBI:17865"/>
        <dbReference type="ChEBI" id="CHEBI:29985"/>
        <dbReference type="ChEBI" id="CHEBI:57427"/>
        <dbReference type="EC" id="2.6.1.42"/>
    </reaction>
</comment>
<dbReference type="PROSITE" id="PS00770">
    <property type="entry name" value="AA_TRANSFER_CLASS_4"/>
    <property type="match status" value="1"/>
</dbReference>
<comment type="similarity">
    <text evidence="6 15">Belongs to the class-IV pyridoxal-phosphate-dependent aminotransferase family.</text>
</comment>
<keyword evidence="11 17" id="KW-0100">Branched-chain amino acid biosynthesis</keyword>
<evidence type="ECO:0000256" key="6">
    <source>
        <dbReference type="ARBA" id="ARBA00009320"/>
    </source>
</evidence>
<dbReference type="GO" id="GO:0009098">
    <property type="term" value="P:L-leucine biosynthetic process"/>
    <property type="evidence" value="ECO:0007669"/>
    <property type="project" value="UniProtKB-UniPathway"/>
</dbReference>
<gene>
    <name evidence="18" type="primary">ilvE_1</name>
    <name evidence="17" type="synonym">ilvE</name>
    <name evidence="18" type="ORF">HG66A1_02780</name>
</gene>
<dbReference type="NCBIfam" id="TIGR01122">
    <property type="entry name" value="ilvE_I"/>
    <property type="match status" value="1"/>
</dbReference>
<keyword evidence="7 17" id="KW-0032">Aminotransferase</keyword>
<evidence type="ECO:0000256" key="4">
    <source>
        <dbReference type="ARBA" id="ARBA00004931"/>
    </source>
</evidence>
<dbReference type="InterPro" id="IPR050571">
    <property type="entry name" value="Class-IV_PLP-Dep_Aminotrnsfr"/>
</dbReference>
<evidence type="ECO:0000256" key="16">
    <source>
        <dbReference type="RuleBase" id="RU004516"/>
    </source>
</evidence>
<dbReference type="PANTHER" id="PTHR42743">
    <property type="entry name" value="AMINO-ACID AMINOTRANSFERASE"/>
    <property type="match status" value="1"/>
</dbReference>
<reference evidence="18 19" key="1">
    <citation type="submission" date="2019-02" db="EMBL/GenBank/DDBJ databases">
        <title>Deep-cultivation of Planctomycetes and their phenomic and genomic characterization uncovers novel biology.</title>
        <authorList>
            <person name="Wiegand S."/>
            <person name="Jogler M."/>
            <person name="Boedeker C."/>
            <person name="Pinto D."/>
            <person name="Vollmers J."/>
            <person name="Rivas-Marin E."/>
            <person name="Kohn T."/>
            <person name="Peeters S.H."/>
            <person name="Heuer A."/>
            <person name="Rast P."/>
            <person name="Oberbeckmann S."/>
            <person name="Bunk B."/>
            <person name="Jeske O."/>
            <person name="Meyerdierks A."/>
            <person name="Storesund J.E."/>
            <person name="Kallscheuer N."/>
            <person name="Luecker S."/>
            <person name="Lage O.M."/>
            <person name="Pohl T."/>
            <person name="Merkel B.J."/>
            <person name="Hornburger P."/>
            <person name="Mueller R.-W."/>
            <person name="Bruemmer F."/>
            <person name="Labrenz M."/>
            <person name="Spormann A.M."/>
            <person name="Op den Camp H."/>
            <person name="Overmann J."/>
            <person name="Amann R."/>
            <person name="Jetten M.S.M."/>
            <person name="Mascher T."/>
            <person name="Medema M.H."/>
            <person name="Devos D.P."/>
            <person name="Kaster A.-K."/>
            <person name="Ovreas L."/>
            <person name="Rohde M."/>
            <person name="Galperin M.Y."/>
            <person name="Jogler C."/>
        </authorList>
    </citation>
    <scope>NUCLEOTIDE SEQUENCE [LARGE SCALE GENOMIC DNA]</scope>
    <source>
        <strain evidence="18 19">HG66A1</strain>
    </source>
</reference>
<evidence type="ECO:0000256" key="14">
    <source>
        <dbReference type="ARBA" id="ARBA00049229"/>
    </source>
</evidence>
<keyword evidence="9 17" id="KW-0808">Transferase</keyword>
<dbReference type="UniPathway" id="UPA00048">
    <property type="reaction ID" value="UER00073"/>
</dbReference>
<dbReference type="FunFam" id="3.30.470.10:FF:000006">
    <property type="entry name" value="Branched-chain-amino-acid aminotransferase"/>
    <property type="match status" value="1"/>
</dbReference>
<evidence type="ECO:0000256" key="8">
    <source>
        <dbReference type="ARBA" id="ARBA00022605"/>
    </source>
</evidence>
<dbReference type="EC" id="2.6.1.42" evidence="17"/>
<comment type="pathway">
    <text evidence="5 17">Amino-acid biosynthesis; L-leucine biosynthesis; L-leucine from 3-methyl-2-oxobutanoate: step 4/4.</text>
</comment>
<dbReference type="Gene3D" id="3.20.10.10">
    <property type="entry name" value="D-amino Acid Aminotransferase, subunit A, domain 2"/>
    <property type="match status" value="1"/>
</dbReference>
<comment type="function">
    <text evidence="2 17">Acts on leucine, isoleucine and valine.</text>
</comment>
<evidence type="ECO:0000313" key="18">
    <source>
        <dbReference type="EMBL" id="QDT18517.1"/>
    </source>
</evidence>
<comment type="cofactor">
    <cofactor evidence="1 16">
        <name>pyridoxal 5'-phosphate</name>
        <dbReference type="ChEBI" id="CHEBI:597326"/>
    </cofactor>
</comment>
<keyword evidence="19" id="KW-1185">Reference proteome</keyword>
<dbReference type="InterPro" id="IPR043131">
    <property type="entry name" value="BCAT-like_N"/>
</dbReference>
<keyword evidence="8 17" id="KW-0028">Amino-acid biosynthesis</keyword>
<evidence type="ECO:0000256" key="12">
    <source>
        <dbReference type="ARBA" id="ARBA00048212"/>
    </source>
</evidence>
<evidence type="ECO:0000256" key="15">
    <source>
        <dbReference type="RuleBase" id="RU004106"/>
    </source>
</evidence>
<dbReference type="GO" id="GO:0009099">
    <property type="term" value="P:L-valine biosynthetic process"/>
    <property type="evidence" value="ECO:0007669"/>
    <property type="project" value="UniProtKB-UniPathway"/>
</dbReference>
<dbReference type="RefSeq" id="WP_145180122.1">
    <property type="nucleotide sequence ID" value="NZ_CP036266.1"/>
</dbReference>
<evidence type="ECO:0000256" key="2">
    <source>
        <dbReference type="ARBA" id="ARBA00003109"/>
    </source>
</evidence>
<dbReference type="GO" id="GO:0052654">
    <property type="term" value="F:L-leucine-2-oxoglutarate transaminase activity"/>
    <property type="evidence" value="ECO:0007669"/>
    <property type="project" value="RHEA"/>
</dbReference>
<dbReference type="OrthoDB" id="9805628at2"/>
<comment type="pathway">
    <text evidence="3 17">Amino-acid biosynthesis; L-isoleucine biosynthesis; L-isoleucine from 2-oxobutanoate: step 4/4.</text>
</comment>
<dbReference type="EMBL" id="CP036266">
    <property type="protein sequence ID" value="QDT18517.1"/>
    <property type="molecule type" value="Genomic_DNA"/>
</dbReference>
<evidence type="ECO:0000256" key="9">
    <source>
        <dbReference type="ARBA" id="ARBA00022679"/>
    </source>
</evidence>
<proteinExistence type="inferred from homology"/>
<dbReference type="UniPathway" id="UPA00049">
    <property type="reaction ID" value="UER00062"/>
</dbReference>
<dbReference type="GO" id="GO:0052655">
    <property type="term" value="F:L-valine-2-oxoglutarate transaminase activity"/>
    <property type="evidence" value="ECO:0007669"/>
    <property type="project" value="RHEA"/>
</dbReference>
<dbReference type="InterPro" id="IPR018300">
    <property type="entry name" value="Aminotrans_IV_CS"/>
</dbReference>
<dbReference type="InterPro" id="IPR036038">
    <property type="entry name" value="Aminotransferase-like"/>
</dbReference>
<protein>
    <recommendedName>
        <fullName evidence="17">Branched-chain-amino-acid aminotransferase</fullName>
        <shortName evidence="17">BCAT</shortName>
        <ecNumber evidence="17">2.6.1.42</ecNumber>
    </recommendedName>
</protein>
<evidence type="ECO:0000256" key="11">
    <source>
        <dbReference type="ARBA" id="ARBA00023304"/>
    </source>
</evidence>
<evidence type="ECO:0000256" key="3">
    <source>
        <dbReference type="ARBA" id="ARBA00004824"/>
    </source>
</evidence>
<evidence type="ECO:0000256" key="13">
    <source>
        <dbReference type="ARBA" id="ARBA00048798"/>
    </source>
</evidence>
<dbReference type="Proteomes" id="UP000320421">
    <property type="component" value="Chromosome"/>
</dbReference>
<comment type="pathway">
    <text evidence="4 17">Amino-acid biosynthesis; L-valine biosynthesis; L-valine from pyruvate: step 4/4.</text>
</comment>
<evidence type="ECO:0000256" key="10">
    <source>
        <dbReference type="ARBA" id="ARBA00022898"/>
    </source>
</evidence>
<sequence>MSLQVYIDGKLLPKEEAKISVFDHGLLYGDGVFEGIRVYGKKVFLMQEHIDRLYESALAIRLEIPLSKEEMINAVNETVAANGIEDGYVRLVITRGAGSLGLDIRRTSNPQVIIIADNISLYDPQLYIDGLKIITAATIRNHPAALSSRVKSLNYLNNILAKIEGTDAGCIEALMLNHKGEVAECTGDNIFIIKNGVLKTPPVDAGILEGITRNAVIKLAEESGIKVEQSPFTRHDIFVADECFLTGSAAEVIPVVALDGREIGTGKPGPITKDLNEKFKQLTRS</sequence>